<dbReference type="AlphaFoldDB" id="A0AAN0JA83"/>
<dbReference type="GO" id="GO:0042157">
    <property type="term" value="P:lipoprotein metabolic process"/>
    <property type="evidence" value="ECO:0007669"/>
    <property type="project" value="InterPro"/>
</dbReference>
<comment type="similarity">
    <text evidence="2">Belongs to the apolipoprotein L family.</text>
</comment>
<keyword evidence="4" id="KW-0812">Transmembrane</keyword>
<evidence type="ECO:0000256" key="3">
    <source>
        <dbReference type="ARBA" id="ARBA00022741"/>
    </source>
</evidence>
<keyword evidence="4" id="KW-0472">Membrane</keyword>
<dbReference type="GO" id="GO:0005525">
    <property type="term" value="F:GTP binding"/>
    <property type="evidence" value="ECO:0007669"/>
    <property type="project" value="InterPro"/>
</dbReference>
<dbReference type="GO" id="GO:0005576">
    <property type="term" value="C:extracellular region"/>
    <property type="evidence" value="ECO:0007669"/>
    <property type="project" value="InterPro"/>
</dbReference>
<protein>
    <recommendedName>
        <fullName evidence="5">Caspase family p20 domain-containing protein</fullName>
    </recommendedName>
</protein>
<dbReference type="GO" id="GO:0006869">
    <property type="term" value="P:lipid transport"/>
    <property type="evidence" value="ECO:0007669"/>
    <property type="project" value="InterPro"/>
</dbReference>
<evidence type="ECO:0000256" key="4">
    <source>
        <dbReference type="SAM" id="Phobius"/>
    </source>
</evidence>
<proteinExistence type="inferred from homology"/>
<name>A0AAN0JA83_AMPQE</name>
<dbReference type="EnsemblMetazoa" id="XM_019998064.1">
    <property type="protein sequence ID" value="XP_019853623.1"/>
    <property type="gene ID" value="LOC109582966"/>
</dbReference>
<dbReference type="InterPro" id="IPR011600">
    <property type="entry name" value="Pept_C14_caspase"/>
</dbReference>
<feature type="transmembrane region" description="Helical" evidence="4">
    <location>
        <begin position="569"/>
        <end position="592"/>
    </location>
</feature>
<dbReference type="KEGG" id="aqu:109582966"/>
<dbReference type="InterPro" id="IPR027417">
    <property type="entry name" value="P-loop_NTPase"/>
</dbReference>
<dbReference type="Gene3D" id="3.40.50.1460">
    <property type="match status" value="1"/>
</dbReference>
<dbReference type="Proteomes" id="UP000007879">
    <property type="component" value="Unassembled WGS sequence"/>
</dbReference>
<organism evidence="6 7">
    <name type="scientific">Amphimedon queenslandica</name>
    <name type="common">Sponge</name>
    <dbReference type="NCBI Taxonomy" id="400682"/>
    <lineage>
        <taxon>Eukaryota</taxon>
        <taxon>Metazoa</taxon>
        <taxon>Porifera</taxon>
        <taxon>Demospongiae</taxon>
        <taxon>Heteroscleromorpha</taxon>
        <taxon>Haplosclerida</taxon>
        <taxon>Niphatidae</taxon>
        <taxon>Amphimedon</taxon>
    </lineage>
</organism>
<dbReference type="PROSITE" id="PS50208">
    <property type="entry name" value="CASPASE_P20"/>
    <property type="match status" value="1"/>
</dbReference>
<evidence type="ECO:0000313" key="6">
    <source>
        <dbReference type="EnsemblMetazoa" id="XP_019853623.1"/>
    </source>
</evidence>
<dbReference type="InterPro" id="IPR001309">
    <property type="entry name" value="Pept_C14_p20"/>
</dbReference>
<dbReference type="SUPFAM" id="SSF52540">
    <property type="entry name" value="P-loop containing nucleoside triphosphate hydrolases"/>
    <property type="match status" value="1"/>
</dbReference>
<dbReference type="RefSeq" id="XP_019853623.1">
    <property type="nucleotide sequence ID" value="XM_019998064.1"/>
</dbReference>
<sequence>SKDINILVIGRTGQGKSALINSLIELGKKIVPEGSKSARCTIKPQPYIYPNIIPGVNVTIIDSPGLQDTQNKEHKYIQEMKNECSEISLVLYCMKMTDHRFTNDDAVAIKKLHQVFGRKFWERVVFVLTFANRETLDMWDERDKDDENEEPDESNKKAWEELRKERLTGRVQLRKEKINTIVNDLLQLHDSEVHQGAIQKIKFEVLPAGYHISKHDSALSGVNWRHDLITLCCSAAKHKQILKLNKKIALAVILDNRGELKVDLENEKRILNKEAAALKKAFEDLEFAVLYFNSLSSESIATLLEAISEADHSQLSMIALVFLSKGKTPELDDADGVMVPYKDVFDPFEKFSIYLPVIFFFDSASDDTKKEKSFAADDKPNENDSTHNEVYVNDSVSDAVLVQNESNLTVADTQNENDFNLPQHICPKNSLVLAARHSLASSPVLKDFTEKLSHTSVQECFETICANNNSTTVKSIWHDTTVGDKFFIVKSINDSVETLEQKLEVYHSIWYPIRHKTIDKMEGSKNEIMSIVRKESEARLGVAVSGMVVGGSLVITGIALAPFTFGGSIAISALGGVVGAATASAGIGAFVASKVLNKKTLKKAQEHINLDQQISLIINEEAYKYNQMMTSAISHVPESSAIGLQGVAATVRGATVGIVFGVGSTVETAAAALRTTGQIAGMALAGASLAVTIPIDIGMIAYHSYHIHKTKNDPTGKTASNESVRMLYDTIETLLKGMCHAINEIEYKVQTGRNILNDIGCGYEIHVPVKGSKTFTVTVRTLFSGPFVFPDGYTLVSAVYDITMPELPQPATIKLEHCVDESDKTTQNLYFAIGSCDLKDKKIRFKTVQEFNESIQQKTSCLLCILYKRTMYMEDKASVRYAAQCSYERKSKNFWTLDIVFMKLHNANLEHAQKKDDLEYSCYPFAFESNNISLTVPSFKVDTENFPGWITFPNDGDEMPATISMKEIDTAELREGSAKVLRKAFPSISLCVYIFDENVAADEINQWFKIEGTSLRINIKRNKESSGYHALH</sequence>
<dbReference type="PANTHER" id="PTHR14096">
    <property type="entry name" value="APOLIPOPROTEIN L"/>
    <property type="match status" value="1"/>
</dbReference>
<keyword evidence="7" id="KW-1185">Reference proteome</keyword>
<feature type="transmembrane region" description="Helical" evidence="4">
    <location>
        <begin position="540"/>
        <end position="563"/>
    </location>
</feature>
<dbReference type="SUPFAM" id="SSF52129">
    <property type="entry name" value="Caspase-like"/>
    <property type="match status" value="1"/>
</dbReference>
<evidence type="ECO:0000256" key="2">
    <source>
        <dbReference type="ARBA" id="ARBA00010090"/>
    </source>
</evidence>
<evidence type="ECO:0000256" key="1">
    <source>
        <dbReference type="ARBA" id="ARBA00008535"/>
    </source>
</evidence>
<evidence type="ECO:0000259" key="5">
    <source>
        <dbReference type="PROSITE" id="PS50208"/>
    </source>
</evidence>
<dbReference type="Pfam" id="PF04548">
    <property type="entry name" value="AIG1"/>
    <property type="match status" value="1"/>
</dbReference>
<feature type="domain" description="Caspase family p20" evidence="5">
    <location>
        <begin position="247"/>
        <end position="348"/>
    </location>
</feature>
<dbReference type="GO" id="GO:0016020">
    <property type="term" value="C:membrane"/>
    <property type="evidence" value="ECO:0007669"/>
    <property type="project" value="TreeGrafter"/>
</dbReference>
<reference evidence="7" key="1">
    <citation type="journal article" date="2010" name="Nature">
        <title>The Amphimedon queenslandica genome and the evolution of animal complexity.</title>
        <authorList>
            <person name="Srivastava M."/>
            <person name="Simakov O."/>
            <person name="Chapman J."/>
            <person name="Fahey B."/>
            <person name="Gauthier M.E."/>
            <person name="Mitros T."/>
            <person name="Richards G.S."/>
            <person name="Conaco C."/>
            <person name="Dacre M."/>
            <person name="Hellsten U."/>
            <person name="Larroux C."/>
            <person name="Putnam N.H."/>
            <person name="Stanke M."/>
            <person name="Adamska M."/>
            <person name="Darling A."/>
            <person name="Degnan S.M."/>
            <person name="Oakley T.H."/>
            <person name="Plachetzki D.C."/>
            <person name="Zhai Y."/>
            <person name="Adamski M."/>
            <person name="Calcino A."/>
            <person name="Cummins S.F."/>
            <person name="Goodstein D.M."/>
            <person name="Harris C."/>
            <person name="Jackson D.J."/>
            <person name="Leys S.P."/>
            <person name="Shu S."/>
            <person name="Woodcroft B.J."/>
            <person name="Vervoort M."/>
            <person name="Kosik K.S."/>
            <person name="Manning G."/>
            <person name="Degnan B.M."/>
            <person name="Rokhsar D.S."/>
        </authorList>
    </citation>
    <scope>NUCLEOTIDE SEQUENCE [LARGE SCALE GENOMIC DNA]</scope>
</reference>
<dbReference type="PANTHER" id="PTHR14096:SF28">
    <property type="entry name" value="APOLIPOPROTEIN L, 1-RELATED"/>
    <property type="match status" value="1"/>
</dbReference>
<dbReference type="InterPro" id="IPR008405">
    <property type="entry name" value="ApoL"/>
</dbReference>
<keyword evidence="4" id="KW-1133">Transmembrane helix</keyword>
<dbReference type="Gene3D" id="3.40.50.300">
    <property type="entry name" value="P-loop containing nucleotide triphosphate hydrolases"/>
    <property type="match status" value="1"/>
</dbReference>
<comment type="similarity">
    <text evidence="1">Belongs to the TRAFAC class TrmE-Era-EngA-EngB-Septin-like GTPase superfamily. AIG1/Toc34/Toc159-like paraseptin GTPase family. IAN subfamily.</text>
</comment>
<evidence type="ECO:0000313" key="7">
    <source>
        <dbReference type="Proteomes" id="UP000007879"/>
    </source>
</evidence>
<dbReference type="InterPro" id="IPR006703">
    <property type="entry name" value="G_AIG1"/>
</dbReference>
<dbReference type="GeneID" id="109582966"/>
<reference evidence="6" key="2">
    <citation type="submission" date="2024-06" db="UniProtKB">
        <authorList>
            <consortium name="EnsemblMetazoa"/>
        </authorList>
    </citation>
    <scope>IDENTIFICATION</scope>
</reference>
<accession>A0AAN0JA83</accession>
<dbReference type="GO" id="GO:0004197">
    <property type="term" value="F:cysteine-type endopeptidase activity"/>
    <property type="evidence" value="ECO:0007669"/>
    <property type="project" value="InterPro"/>
</dbReference>
<dbReference type="GO" id="GO:0006508">
    <property type="term" value="P:proteolysis"/>
    <property type="evidence" value="ECO:0007669"/>
    <property type="project" value="InterPro"/>
</dbReference>
<dbReference type="InterPro" id="IPR029030">
    <property type="entry name" value="Caspase-like_dom_sf"/>
</dbReference>
<keyword evidence="3" id="KW-0547">Nucleotide-binding</keyword>
<dbReference type="GO" id="GO:0008289">
    <property type="term" value="F:lipid binding"/>
    <property type="evidence" value="ECO:0007669"/>
    <property type="project" value="InterPro"/>
</dbReference>
<dbReference type="Pfam" id="PF00656">
    <property type="entry name" value="Peptidase_C14"/>
    <property type="match status" value="1"/>
</dbReference>